<keyword evidence="4" id="KW-1003">Cell membrane</keyword>
<dbReference type="SUPFAM" id="SSF111369">
    <property type="entry name" value="HlyD-like secretion proteins"/>
    <property type="match status" value="1"/>
</dbReference>
<evidence type="ECO:0000256" key="2">
    <source>
        <dbReference type="ARBA" id="ARBA00009477"/>
    </source>
</evidence>
<dbReference type="EMBL" id="JADIKG010000013">
    <property type="protein sequence ID" value="MFK2874830.1"/>
    <property type="molecule type" value="Genomic_DNA"/>
</dbReference>
<protein>
    <submittedName>
        <fullName evidence="11">Efflux RND transporter periplasmic adaptor subunit</fullName>
    </submittedName>
</protein>
<gene>
    <name evidence="11" type="ORF">ISP13_14900</name>
</gene>
<dbReference type="Gene3D" id="2.40.420.20">
    <property type="match status" value="1"/>
</dbReference>
<keyword evidence="6" id="KW-0472">Membrane</keyword>
<dbReference type="NCBIfam" id="TIGR01730">
    <property type="entry name" value="RND_mfp"/>
    <property type="match status" value="1"/>
</dbReference>
<comment type="subcellular location">
    <subcellularLocation>
        <location evidence="1">Cell membrane</location>
    </subcellularLocation>
</comment>
<organism evidence="11 12">
    <name type="scientific">Dyella lipolytica</name>
    <dbReference type="NCBI Taxonomy" id="1867835"/>
    <lineage>
        <taxon>Bacteria</taxon>
        <taxon>Pseudomonadati</taxon>
        <taxon>Pseudomonadota</taxon>
        <taxon>Gammaproteobacteria</taxon>
        <taxon>Lysobacterales</taxon>
        <taxon>Rhodanobacteraceae</taxon>
        <taxon>Dyella</taxon>
    </lineage>
</organism>
<dbReference type="PANTHER" id="PTHR30469">
    <property type="entry name" value="MULTIDRUG RESISTANCE PROTEIN MDTA"/>
    <property type="match status" value="1"/>
</dbReference>
<dbReference type="Proteomes" id="UP001620405">
    <property type="component" value="Unassembled WGS sequence"/>
</dbReference>
<reference evidence="11 12" key="1">
    <citation type="submission" date="2020-10" db="EMBL/GenBank/DDBJ databases">
        <title>Phylogeny of dyella-like bacteria.</title>
        <authorList>
            <person name="Fu J."/>
        </authorList>
    </citation>
    <scope>NUCLEOTIDE SEQUENCE [LARGE SCALE GENOMIC DNA]</scope>
    <source>
        <strain evidence="11 12">DHOB07</strain>
    </source>
</reference>
<evidence type="ECO:0000259" key="8">
    <source>
        <dbReference type="Pfam" id="PF25917"/>
    </source>
</evidence>
<keyword evidence="3" id="KW-0813">Transport</keyword>
<feature type="domain" description="Multidrug resistance protein MdtA-like C-terminal permuted SH3" evidence="10">
    <location>
        <begin position="300"/>
        <end position="357"/>
    </location>
</feature>
<dbReference type="Gene3D" id="2.40.30.170">
    <property type="match status" value="1"/>
</dbReference>
<keyword evidence="5" id="KW-0997">Cell inner membrane</keyword>
<dbReference type="InterPro" id="IPR058624">
    <property type="entry name" value="MdtA-like_HH"/>
</dbReference>
<evidence type="ECO:0000256" key="1">
    <source>
        <dbReference type="ARBA" id="ARBA00004236"/>
    </source>
</evidence>
<accession>A0ABW8IZP6</accession>
<evidence type="ECO:0000313" key="12">
    <source>
        <dbReference type="Proteomes" id="UP001620405"/>
    </source>
</evidence>
<dbReference type="PANTHER" id="PTHR30469:SF12">
    <property type="entry name" value="MULTIDRUG RESISTANCE PROTEIN MDTA"/>
    <property type="match status" value="1"/>
</dbReference>
<evidence type="ECO:0000256" key="5">
    <source>
        <dbReference type="ARBA" id="ARBA00022519"/>
    </source>
</evidence>
<dbReference type="Gene3D" id="2.40.50.100">
    <property type="match status" value="1"/>
</dbReference>
<evidence type="ECO:0000256" key="3">
    <source>
        <dbReference type="ARBA" id="ARBA00022448"/>
    </source>
</evidence>
<evidence type="ECO:0000259" key="10">
    <source>
        <dbReference type="Pfam" id="PF25967"/>
    </source>
</evidence>
<evidence type="ECO:0000259" key="7">
    <source>
        <dbReference type="Pfam" id="PF25876"/>
    </source>
</evidence>
<evidence type="ECO:0000256" key="4">
    <source>
        <dbReference type="ARBA" id="ARBA00022475"/>
    </source>
</evidence>
<dbReference type="Pfam" id="PF25876">
    <property type="entry name" value="HH_MFP_RND"/>
    <property type="match status" value="1"/>
</dbReference>
<evidence type="ECO:0000313" key="11">
    <source>
        <dbReference type="EMBL" id="MFK2874830.1"/>
    </source>
</evidence>
<dbReference type="Gene3D" id="1.10.287.470">
    <property type="entry name" value="Helix hairpin bin"/>
    <property type="match status" value="1"/>
</dbReference>
<comment type="caution">
    <text evidence="11">The sequence shown here is derived from an EMBL/GenBank/DDBJ whole genome shotgun (WGS) entry which is preliminary data.</text>
</comment>
<keyword evidence="12" id="KW-1185">Reference proteome</keyword>
<name>A0ABW8IZP6_9GAMM</name>
<proteinExistence type="inferred from homology"/>
<dbReference type="InterPro" id="IPR006143">
    <property type="entry name" value="RND_pump_MFP"/>
</dbReference>
<comment type="similarity">
    <text evidence="2">Belongs to the membrane fusion protein (MFP) (TC 8.A.1) family.</text>
</comment>
<feature type="domain" description="Multidrug resistance protein MdtA-like barrel-sandwich hybrid" evidence="8">
    <location>
        <begin position="66"/>
        <end position="209"/>
    </location>
</feature>
<evidence type="ECO:0000259" key="9">
    <source>
        <dbReference type="Pfam" id="PF25944"/>
    </source>
</evidence>
<dbReference type="InterPro" id="IPR058626">
    <property type="entry name" value="MdtA-like_b-barrel"/>
</dbReference>
<feature type="domain" description="Multidrug resistance protein MdtA-like beta-barrel" evidence="9">
    <location>
        <begin position="213"/>
        <end position="294"/>
    </location>
</feature>
<dbReference type="InterPro" id="IPR058627">
    <property type="entry name" value="MdtA-like_C"/>
</dbReference>
<dbReference type="RefSeq" id="WP_284396412.1">
    <property type="nucleotide sequence ID" value="NZ_BSNQ01000003.1"/>
</dbReference>
<dbReference type="Pfam" id="PF25944">
    <property type="entry name" value="Beta-barrel_RND"/>
    <property type="match status" value="1"/>
</dbReference>
<dbReference type="Pfam" id="PF25967">
    <property type="entry name" value="RND-MFP_C"/>
    <property type="match status" value="1"/>
</dbReference>
<evidence type="ECO:0000256" key="6">
    <source>
        <dbReference type="ARBA" id="ARBA00023136"/>
    </source>
</evidence>
<dbReference type="InterPro" id="IPR058625">
    <property type="entry name" value="MdtA-like_BSH"/>
</dbReference>
<dbReference type="Pfam" id="PF25917">
    <property type="entry name" value="BSH_RND"/>
    <property type="match status" value="1"/>
</dbReference>
<feature type="domain" description="Multidrug resistance protein MdtA-like alpha-helical hairpin" evidence="7">
    <location>
        <begin position="107"/>
        <end position="176"/>
    </location>
</feature>
<sequence>MRKLYVLIAVGTLLLVAWFTYRSGSLASSASATATTPQSVPVVVARVERHDAPRMLPTIGTVQAFNTVLVRARVDGTLDNVAFTEGQRVQRGDLLAQIDPRPFETQLHAATAQKAHDAAQLANVERDIARFTYLANQKILPQQQLDSTRAQADELRATVAMDQAQIDNARVQLSYATIRAPLDGLTGARLVDAGNMVHASDTTGLVVITQIHPISVSFTLPQDALPALLSARQQSPIGVIAQNRDASQTLGKGVLSLIDNQIDAATGTIHCKATFDNANETLWPGQFVALRVVLAVDRGALAVPSTAVQQGSTGTYVFVLMPDDTVALRYVKVASTEDSRSVVAQGLAEGDRVVVEGQFKLEDGAHVRVVDDSAHGH</sequence>